<name>A0AAW9STP5_9RHOB</name>
<keyword evidence="1" id="KW-1133">Transmembrane helix</keyword>
<proteinExistence type="predicted"/>
<dbReference type="Proteomes" id="UP001428774">
    <property type="component" value="Unassembled WGS sequence"/>
</dbReference>
<comment type="caution">
    <text evidence="2">The sequence shown here is derived from an EMBL/GenBank/DDBJ whole genome shotgun (WGS) entry which is preliminary data.</text>
</comment>
<evidence type="ECO:0000313" key="3">
    <source>
        <dbReference type="Proteomes" id="UP001428774"/>
    </source>
</evidence>
<accession>A0AAW9STP5</accession>
<keyword evidence="3" id="KW-1185">Reference proteome</keyword>
<dbReference type="AlphaFoldDB" id="A0AAW9STP5"/>
<dbReference type="RefSeq" id="WP_347167196.1">
    <property type="nucleotide sequence ID" value="NZ_JBDNCH010000002.1"/>
</dbReference>
<feature type="transmembrane region" description="Helical" evidence="1">
    <location>
        <begin position="77"/>
        <end position="102"/>
    </location>
</feature>
<feature type="transmembrane region" description="Helical" evidence="1">
    <location>
        <begin position="12"/>
        <end position="32"/>
    </location>
</feature>
<feature type="transmembrane region" description="Helical" evidence="1">
    <location>
        <begin position="44"/>
        <end position="65"/>
    </location>
</feature>
<organism evidence="2 3">
    <name type="scientific">Ponticoccus litoralis</name>
    <dbReference type="NCBI Taxonomy" id="422297"/>
    <lineage>
        <taxon>Bacteria</taxon>
        <taxon>Pseudomonadati</taxon>
        <taxon>Pseudomonadota</taxon>
        <taxon>Alphaproteobacteria</taxon>
        <taxon>Rhodobacterales</taxon>
        <taxon>Roseobacteraceae</taxon>
        <taxon>Ponticoccus</taxon>
    </lineage>
</organism>
<sequence length="132" mass="14843">MKLLFYPARLTFYAVLLIAHAAFFPLALWHFVPELSVDLFGFKVYGWPTVFFVIALFIVGVSRWAGALPDNPIGPICFAMVAIPTILLSPFLLILPFTVLMWIGVGGWEIVHEIWQPVALAAFIGLYVQFED</sequence>
<reference evidence="2 3" key="1">
    <citation type="submission" date="2024-05" db="EMBL/GenBank/DDBJ databases">
        <title>Genome sequence of Ponticoccus litoralis KCCM 90028.</title>
        <authorList>
            <person name="Kim J.M."/>
            <person name="Lee J.K."/>
            <person name="Choi B.J."/>
            <person name="Bayburt H."/>
            <person name="Baek J.H."/>
            <person name="Jeon C.O."/>
        </authorList>
    </citation>
    <scope>NUCLEOTIDE SEQUENCE [LARGE SCALE GENOMIC DNA]</scope>
    <source>
        <strain evidence="2 3">KCCM 90028</strain>
    </source>
</reference>
<keyword evidence="1" id="KW-0472">Membrane</keyword>
<protein>
    <submittedName>
        <fullName evidence="2">Uncharacterized protein</fullName>
    </submittedName>
</protein>
<keyword evidence="1" id="KW-0812">Transmembrane</keyword>
<gene>
    <name evidence="2" type="ORF">ABFB10_15515</name>
</gene>
<dbReference type="EMBL" id="JBDNCH010000002">
    <property type="protein sequence ID" value="MEN9062198.1"/>
    <property type="molecule type" value="Genomic_DNA"/>
</dbReference>
<evidence type="ECO:0000313" key="2">
    <source>
        <dbReference type="EMBL" id="MEN9062198.1"/>
    </source>
</evidence>
<evidence type="ECO:0000256" key="1">
    <source>
        <dbReference type="SAM" id="Phobius"/>
    </source>
</evidence>